<dbReference type="RefSeq" id="WP_006029793.1">
    <property type="nucleotide sequence ID" value="NZ_CP013382.1"/>
</dbReference>
<dbReference type="Proteomes" id="UP000594943">
    <property type="component" value="Chromosome 2"/>
</dbReference>
<dbReference type="EMBL" id="CP065687">
    <property type="protein sequence ID" value="QPS47771.1"/>
    <property type="molecule type" value="Genomic_DNA"/>
</dbReference>
<evidence type="ECO:0000313" key="1">
    <source>
        <dbReference type="EMBL" id="QPS47771.1"/>
    </source>
</evidence>
<sequence>MTKKQSRTATSIFLEGFKEPYLCSDGRPFIKLLNWYTGFGKTYNAAAFSIDLYINCDVIPVFIAPLQSLVSGFTDEIHKHQKAGAYADEIEDAIRARGAAVPVHRLYSIEYHLNDRSFFQACLAFVSWLERHPHISMEVSTKLADTDKSVRARVTELRQKATYCAESNFLMMATTDDTYEDTRAAYVKAARRARSLADSLVWRLIKLDVDSRHLKQEAHRFMRVHEVAELVRRLHPLQEFLDNPGVIVCTASKAQVGHKVYGSDGKNGFKEHQFENLPLFLEELNSDGSPFGRMVSRRPDSARVVTFIDEEEDSYWYLFERRKSIVNSDGDSDLNHVISEFFQYFDLRWPMAFEKLRRDGPTDLALATKVYEHLEDFAKVSKAVEDEFLLEVSRTGAKYINDTRRAEILRSHLSDQFPTTAKRFDDAELLIILNQLHDRSDVHAAFKRFRQKAGVLRRMRDYVLSITRRGSTTYETFRDLHELVANKKYFTMSRSTYGEVLDQPGQTFFTESASVMDTEFLRRVEMSRDTAHQTIRLEYHDSDVPADAFTLLDYLNLVVFMASVLAVTAGDNAIEMSKADQERYPSLDQFRSDVRRLFDGRATEEGLAAETSDRELLTDTFLFKDTKNVVTLEESRNQAEEYNMTADVSLTLTITSLRATPEEDIVRALGRSNGVYLMSATGGLASASSGAFNTRYLKRCLESRGGYFSDMTENELQVVSSQSEKLMGKRERKVVILDDRDPARTFEVSKSFKGLLQTFEDARPTKEESDYAQMNSYKRCELAGLVASLDKLLSTSMRSGLVLCQTTQHVRKCLMRLSKS</sequence>
<evidence type="ECO:0000313" key="2">
    <source>
        <dbReference type="Proteomes" id="UP000594943"/>
    </source>
</evidence>
<accession>A0A7T2X0X4</accession>
<organism evidence="1 2">
    <name type="scientific">Burkholderia humptydooensis</name>
    <dbReference type="NCBI Taxonomy" id="430531"/>
    <lineage>
        <taxon>Bacteria</taxon>
        <taxon>Pseudomonadati</taxon>
        <taxon>Pseudomonadota</taxon>
        <taxon>Betaproteobacteria</taxon>
        <taxon>Burkholderiales</taxon>
        <taxon>Burkholderiaceae</taxon>
        <taxon>Burkholderia</taxon>
        <taxon>pseudomallei group</taxon>
    </lineage>
</organism>
<dbReference type="KEGG" id="bhg:I6G56_25605"/>
<dbReference type="AlphaFoldDB" id="A0A7T2X0X4"/>
<protein>
    <submittedName>
        <fullName evidence="1">Uncharacterized protein</fullName>
    </submittedName>
</protein>
<gene>
    <name evidence="1" type="ORF">I6G56_25605</name>
</gene>
<reference evidence="1 2" key="1">
    <citation type="submission" date="2020-12" db="EMBL/GenBank/DDBJ databases">
        <title>FDA dAtabase for Regulatory Grade micrObial Sequences (FDA-ARGOS): Supporting development and validation of Infectious Disease Dx tests.</title>
        <authorList>
            <person name="Nelson B."/>
            <person name="Plummer A."/>
            <person name="Tallon L."/>
            <person name="Sadzewicz L."/>
            <person name="Zhao X."/>
            <person name="Boylan J."/>
            <person name="Ott S."/>
            <person name="Bowen H."/>
            <person name="Vavikolanu K."/>
            <person name="Mehta A."/>
            <person name="Aluvathingal J."/>
            <person name="Nadendla S."/>
            <person name="Myers T."/>
            <person name="Yan Y."/>
            <person name="Sichtig H."/>
        </authorList>
    </citation>
    <scope>NUCLEOTIDE SEQUENCE [LARGE SCALE GENOMIC DNA]</scope>
    <source>
        <strain evidence="1 2">FDAARGOS_899</strain>
    </source>
</reference>
<name>A0A7T2X0X4_9BURK</name>
<proteinExistence type="predicted"/>